<dbReference type="InterPro" id="IPR049821">
    <property type="entry name" value="PolIIIA_DnaE1_PHP"/>
</dbReference>
<sequence length="1160" mass="126921">MAESFIHLHTHSSYSLSEGAIKADKLPALALEAGMPAVALTDTANLFGALEFAQYCSGKGIQPIMGCQLWLSRAATGEERPEALRNGADAVTALAMDAEGWINLQRLSSLGWLNDDVSGKPALTLRQLLDNAPGIFLMTGGDQGPLSRLIVEGRRDAGKAFLHTLREAFPDRLAVELMRHLTERQQAIEPGLLRLADEAALPIVATNDVYFAKSSMHLAHDALLCIAEGRMVAEADRRRVTEHHWFKPAAEMRALFADLPEACDNTLAIARMCAVMAESKKPELPICPKVHPGSTETETVAAMAREGLAKRFPDGVPPVHAERLEYELGVIDKMGFSGYFLIVADFIQWAKEQGIPVGPGRGSGAGSVAAWALAITDLDPLRFGLLFERFLNPERVSMPDFDIDFCQERRDEVIDYVRREYGAERVAQIITFGKLQAKAAVRDVGRVLGMPYGQVDKIASLIPNNPANPVSLGDAIKGEPRLQEMQETDENIAKLLETALQVEGLYRNASTHAAGVVIGRRPLIDITSIYRDPRSPSLITQYSMKYVEQASLVKFDFLGLKTLTVLQRAVELLKAQGIEVDLAAVPLDDTRTYEMLARGDAAGVFQFEGQGMRDCLRSMRPDRFEDLIAAVSLYRPGPMENIPAYCARKHGEKWNSPHPCIHEILAETYGIMVYQEQVMQISQVMAGYSLGGADLLRRAMGKKNMAEMAQQRAIFAEGAAKNGVPEDKAGEVFDLMEKFANYGFNKSHAAAYALVAYHTAWLKANHPVAFLAASMTLDLDKTDKLASHMQEAGRLKIKVLPPDINRSDAEFSIEQWSPPPKPPLPSGEPAPAETGWNSQAIRFALAAVKRVGMQAMRELVAARRETGVFTSLADFAARVDPRLLNKMQLENLAKAGAFDGLESNRARLVAGAETVLRRAQASAEDRNSNQIGLFGEVEQGPPMLRLPEALDWPQLDKLAFEAEAVGFHLSAHPLDEYKGALRRLGATPSALIADRARDGATRLKLAGTVTSRKERNTRTGSRMAWLSLSDQTGSFEVTFFSEVLNRSRELMEEGTAVLVTADARLDGEALRLTAQDIESLEKAAAGVGQGMRIFLDAATAAPDIRKLLERDGPGKGRVSLVPRLGAGQEVEITLKERWNVSPRVMQAMKLLPGVASVEEV</sequence>
<dbReference type="Pfam" id="PF01336">
    <property type="entry name" value="tRNA_anti-codon"/>
    <property type="match status" value="1"/>
</dbReference>
<evidence type="ECO:0000256" key="4">
    <source>
        <dbReference type="ARBA" id="ARBA00019114"/>
    </source>
</evidence>
<dbReference type="Pfam" id="PF17657">
    <property type="entry name" value="DNA_pol3_finger"/>
    <property type="match status" value="1"/>
</dbReference>
<comment type="function">
    <text evidence="10">DNA polymerase III is a complex, multichain enzyme responsible for most of the replicative synthesis in bacteria. This DNA polymerase also exhibits 3' to 5' exonuclease activity. The alpha chain is the DNA polymerase.</text>
</comment>
<dbReference type="CDD" id="cd04485">
    <property type="entry name" value="DnaE_OBF"/>
    <property type="match status" value="1"/>
</dbReference>
<name>A0ABS5QGJ7_9PROT</name>
<reference evidence="15 16" key="1">
    <citation type="submission" date="2021-05" db="EMBL/GenBank/DDBJ databases">
        <title>Roseococcus sp. XZZS9, whole genome shotgun sequencing project.</title>
        <authorList>
            <person name="Zhao G."/>
            <person name="Shen L."/>
        </authorList>
    </citation>
    <scope>NUCLEOTIDE SEQUENCE [LARGE SCALE GENOMIC DNA]</scope>
    <source>
        <strain evidence="15 16">XZZS9</strain>
    </source>
</reference>
<dbReference type="PANTHER" id="PTHR32294">
    <property type="entry name" value="DNA POLYMERASE III SUBUNIT ALPHA"/>
    <property type="match status" value="1"/>
</dbReference>
<evidence type="ECO:0000256" key="10">
    <source>
        <dbReference type="ARBA" id="ARBA00025611"/>
    </source>
</evidence>
<evidence type="ECO:0000256" key="9">
    <source>
        <dbReference type="ARBA" id="ARBA00022932"/>
    </source>
</evidence>
<evidence type="ECO:0000313" key="15">
    <source>
        <dbReference type="EMBL" id="MBS7812800.1"/>
    </source>
</evidence>
<proteinExistence type="inferred from homology"/>
<dbReference type="Gene3D" id="1.10.10.1600">
    <property type="entry name" value="Bacterial DNA polymerase III alpha subunit, thumb domain"/>
    <property type="match status" value="1"/>
</dbReference>
<dbReference type="InterPro" id="IPR004805">
    <property type="entry name" value="DnaE2/DnaE/PolC"/>
</dbReference>
<dbReference type="GO" id="GO:0003887">
    <property type="term" value="F:DNA-directed DNA polymerase activity"/>
    <property type="evidence" value="ECO:0007669"/>
    <property type="project" value="UniProtKB-EC"/>
</dbReference>
<comment type="caution">
    <text evidence="15">The sequence shown here is derived from an EMBL/GenBank/DDBJ whole genome shotgun (WGS) entry which is preliminary data.</text>
</comment>
<evidence type="ECO:0000256" key="5">
    <source>
        <dbReference type="ARBA" id="ARBA00022490"/>
    </source>
</evidence>
<gene>
    <name evidence="15" type="primary">dnaE</name>
    <name evidence="15" type="ORF">KHU32_17760</name>
</gene>
<keyword evidence="16" id="KW-1185">Reference proteome</keyword>
<dbReference type="NCBIfam" id="TIGR00594">
    <property type="entry name" value="polc"/>
    <property type="match status" value="1"/>
</dbReference>
<dbReference type="InterPro" id="IPR003141">
    <property type="entry name" value="Pol/His_phosphatase_N"/>
</dbReference>
<dbReference type="EMBL" id="JAHCDA010000003">
    <property type="protein sequence ID" value="MBS7812800.1"/>
    <property type="molecule type" value="Genomic_DNA"/>
</dbReference>
<evidence type="ECO:0000256" key="6">
    <source>
        <dbReference type="ARBA" id="ARBA00022679"/>
    </source>
</evidence>
<dbReference type="InterPro" id="IPR041931">
    <property type="entry name" value="DNA_pol3_alpha_thumb_dom"/>
</dbReference>
<dbReference type="NCBIfam" id="NF004226">
    <property type="entry name" value="PRK05673.1"/>
    <property type="match status" value="1"/>
</dbReference>
<organism evidence="15 16">
    <name type="scientific">Roseococcus pinisoli</name>
    <dbReference type="NCBI Taxonomy" id="2835040"/>
    <lineage>
        <taxon>Bacteria</taxon>
        <taxon>Pseudomonadati</taxon>
        <taxon>Pseudomonadota</taxon>
        <taxon>Alphaproteobacteria</taxon>
        <taxon>Acetobacterales</taxon>
        <taxon>Roseomonadaceae</taxon>
        <taxon>Roseococcus</taxon>
    </lineage>
</organism>
<dbReference type="InterPro" id="IPR011708">
    <property type="entry name" value="DNA_pol3_alpha_NTPase_dom"/>
</dbReference>
<evidence type="ECO:0000256" key="2">
    <source>
        <dbReference type="ARBA" id="ARBA00009496"/>
    </source>
</evidence>
<comment type="subunit">
    <text evidence="11">DNA polymerase III contains a core (composed of alpha, epsilon and theta chains) that associates with a tau subunit. This core dimerizes to form the POLIII' complex. PolIII' associates with the gamma complex (composed of gamma, delta, delta', psi and chi chains) and with the beta chain to form the complete DNA polymerase III complex.</text>
</comment>
<evidence type="ECO:0000259" key="14">
    <source>
        <dbReference type="SMART" id="SM00481"/>
    </source>
</evidence>
<comment type="similarity">
    <text evidence="2">Belongs to the DNA polymerase type-C family. DnaE subfamily.</text>
</comment>
<feature type="domain" description="Polymerase/histidinol phosphatase N-terminal" evidence="14">
    <location>
        <begin position="6"/>
        <end position="73"/>
    </location>
</feature>
<evidence type="ECO:0000313" key="16">
    <source>
        <dbReference type="Proteomes" id="UP000766336"/>
    </source>
</evidence>
<keyword evidence="5" id="KW-0963">Cytoplasm</keyword>
<evidence type="ECO:0000256" key="7">
    <source>
        <dbReference type="ARBA" id="ARBA00022695"/>
    </source>
</evidence>
<dbReference type="Proteomes" id="UP000766336">
    <property type="component" value="Unassembled WGS sequence"/>
</dbReference>
<evidence type="ECO:0000256" key="13">
    <source>
        <dbReference type="SAM" id="MobiDB-lite"/>
    </source>
</evidence>
<dbReference type="SUPFAM" id="SSF89550">
    <property type="entry name" value="PHP domain-like"/>
    <property type="match status" value="1"/>
</dbReference>
<dbReference type="InterPro" id="IPR016195">
    <property type="entry name" value="Pol/histidinol_Pase-like"/>
</dbReference>
<dbReference type="PANTHER" id="PTHR32294:SF0">
    <property type="entry name" value="DNA POLYMERASE III SUBUNIT ALPHA"/>
    <property type="match status" value="1"/>
</dbReference>
<dbReference type="InterPro" id="IPR004365">
    <property type="entry name" value="NA-bd_OB_tRNA"/>
</dbReference>
<evidence type="ECO:0000256" key="11">
    <source>
        <dbReference type="ARBA" id="ARBA00026073"/>
    </source>
</evidence>
<comment type="catalytic activity">
    <reaction evidence="12">
        <text>DNA(n) + a 2'-deoxyribonucleoside 5'-triphosphate = DNA(n+1) + diphosphate</text>
        <dbReference type="Rhea" id="RHEA:22508"/>
        <dbReference type="Rhea" id="RHEA-COMP:17339"/>
        <dbReference type="Rhea" id="RHEA-COMP:17340"/>
        <dbReference type="ChEBI" id="CHEBI:33019"/>
        <dbReference type="ChEBI" id="CHEBI:61560"/>
        <dbReference type="ChEBI" id="CHEBI:173112"/>
        <dbReference type="EC" id="2.7.7.7"/>
    </reaction>
</comment>
<evidence type="ECO:0000256" key="1">
    <source>
        <dbReference type="ARBA" id="ARBA00004496"/>
    </source>
</evidence>
<dbReference type="InterPro" id="IPR040982">
    <property type="entry name" value="DNA_pol3_finger"/>
</dbReference>
<dbReference type="InterPro" id="IPR029460">
    <property type="entry name" value="DNAPol_HHH"/>
</dbReference>
<dbReference type="Gene3D" id="3.20.20.140">
    <property type="entry name" value="Metal-dependent hydrolases"/>
    <property type="match status" value="1"/>
</dbReference>
<dbReference type="Gene3D" id="1.10.150.870">
    <property type="match status" value="1"/>
</dbReference>
<dbReference type="CDD" id="cd07433">
    <property type="entry name" value="PHP_PolIIIA_DnaE1"/>
    <property type="match status" value="1"/>
</dbReference>
<dbReference type="EC" id="2.7.7.7" evidence="3"/>
<dbReference type="SMART" id="SM00481">
    <property type="entry name" value="POLIIIAc"/>
    <property type="match status" value="1"/>
</dbReference>
<accession>A0ABS5QGJ7</accession>
<dbReference type="Pfam" id="PF14579">
    <property type="entry name" value="HHH_6"/>
    <property type="match status" value="1"/>
</dbReference>
<evidence type="ECO:0000256" key="8">
    <source>
        <dbReference type="ARBA" id="ARBA00022705"/>
    </source>
</evidence>
<feature type="region of interest" description="Disordered" evidence="13">
    <location>
        <begin position="813"/>
        <end position="833"/>
    </location>
</feature>
<dbReference type="Pfam" id="PF02811">
    <property type="entry name" value="PHP"/>
    <property type="match status" value="1"/>
</dbReference>
<dbReference type="InterPro" id="IPR004013">
    <property type="entry name" value="PHP_dom"/>
</dbReference>
<keyword evidence="7 15" id="KW-0548">Nucleotidyltransferase</keyword>
<evidence type="ECO:0000256" key="3">
    <source>
        <dbReference type="ARBA" id="ARBA00012417"/>
    </source>
</evidence>
<keyword evidence="9" id="KW-0239">DNA-directed DNA polymerase</keyword>
<feature type="compositionally biased region" description="Pro residues" evidence="13">
    <location>
        <begin position="817"/>
        <end position="828"/>
    </location>
</feature>
<protein>
    <recommendedName>
        <fullName evidence="4">DNA polymerase III subunit alpha</fullName>
        <ecNumber evidence="3">2.7.7.7</ecNumber>
    </recommendedName>
</protein>
<comment type="subcellular location">
    <subcellularLocation>
        <location evidence="1">Cytoplasm</location>
    </subcellularLocation>
</comment>
<dbReference type="Pfam" id="PF07733">
    <property type="entry name" value="DNA_pol3_alpha"/>
    <property type="match status" value="1"/>
</dbReference>
<keyword evidence="6 15" id="KW-0808">Transferase</keyword>
<keyword evidence="8" id="KW-0235">DNA replication</keyword>
<evidence type="ECO:0000256" key="12">
    <source>
        <dbReference type="ARBA" id="ARBA00049244"/>
    </source>
</evidence>